<dbReference type="SUPFAM" id="SSF52540">
    <property type="entry name" value="P-loop containing nucleoside triphosphate hydrolases"/>
    <property type="match status" value="1"/>
</dbReference>
<keyword evidence="14" id="KW-0614">Plasmid</keyword>
<evidence type="ECO:0000259" key="13">
    <source>
        <dbReference type="PROSITE" id="PS51199"/>
    </source>
</evidence>
<dbReference type="Gene3D" id="3.40.50.300">
    <property type="entry name" value="P-loop containing nucleotide triphosphate hydrolases"/>
    <property type="match status" value="1"/>
</dbReference>
<name>I1D8F5_9PSEU</name>
<dbReference type="AlphaFoldDB" id="I1D8F5"/>
<dbReference type="InterPro" id="IPR007692">
    <property type="entry name" value="DNA_helicase_DnaB"/>
</dbReference>
<dbReference type="GO" id="GO:0003677">
    <property type="term" value="F:DNA binding"/>
    <property type="evidence" value="ECO:0007669"/>
    <property type="project" value="UniProtKB-UniRule"/>
</dbReference>
<evidence type="ECO:0000313" key="15">
    <source>
        <dbReference type="Proteomes" id="UP000005087"/>
    </source>
</evidence>
<dbReference type="OrthoDB" id="9773982at2"/>
<dbReference type="GO" id="GO:0005524">
    <property type="term" value="F:ATP binding"/>
    <property type="evidence" value="ECO:0007669"/>
    <property type="project" value="UniProtKB-UniRule"/>
</dbReference>
<proteinExistence type="inferred from homology"/>
<dbReference type="PANTHER" id="PTHR30153">
    <property type="entry name" value="REPLICATIVE DNA HELICASE DNAB"/>
    <property type="match status" value="1"/>
</dbReference>
<gene>
    <name evidence="14" type="ORF">SacglDRAFT_00016</name>
</gene>
<evidence type="ECO:0000256" key="11">
    <source>
        <dbReference type="NCBIfam" id="TIGR00665"/>
    </source>
</evidence>
<keyword evidence="5 12" id="KW-0378">Hydrolase</keyword>
<evidence type="ECO:0000256" key="8">
    <source>
        <dbReference type="ARBA" id="ARBA00023125"/>
    </source>
</evidence>
<dbReference type="SMART" id="SM00382">
    <property type="entry name" value="AAA"/>
    <property type="match status" value="1"/>
</dbReference>
<keyword evidence="4 12" id="KW-0547">Nucleotide-binding</keyword>
<evidence type="ECO:0000256" key="6">
    <source>
        <dbReference type="ARBA" id="ARBA00022806"/>
    </source>
</evidence>
<accession>I1D8F5</accession>
<comment type="similarity">
    <text evidence="1 12">Belongs to the helicase family. DnaB subfamily.</text>
</comment>
<evidence type="ECO:0000256" key="1">
    <source>
        <dbReference type="ARBA" id="ARBA00008428"/>
    </source>
</evidence>
<dbReference type="RefSeq" id="WP_005467148.1">
    <property type="nucleotide sequence ID" value="NZ_CM001485.1"/>
</dbReference>
<evidence type="ECO:0000313" key="14">
    <source>
        <dbReference type="EMBL" id="EIF01230.1"/>
    </source>
</evidence>
<keyword evidence="9" id="KW-0413">Isomerase</keyword>
<dbReference type="GO" id="GO:0005829">
    <property type="term" value="C:cytosol"/>
    <property type="evidence" value="ECO:0007669"/>
    <property type="project" value="TreeGrafter"/>
</dbReference>
<dbReference type="EC" id="5.6.2.3" evidence="11 12"/>
<dbReference type="GO" id="GO:0043139">
    <property type="term" value="F:5'-3' DNA helicase activity"/>
    <property type="evidence" value="ECO:0007669"/>
    <property type="project" value="UniProtKB-EC"/>
</dbReference>
<dbReference type="InterPro" id="IPR007694">
    <property type="entry name" value="DNA_helicase_DnaB-like_C"/>
</dbReference>
<dbReference type="InterPro" id="IPR036185">
    <property type="entry name" value="DNA_heli_DnaB-like_N_sf"/>
</dbReference>
<evidence type="ECO:0000256" key="9">
    <source>
        <dbReference type="ARBA" id="ARBA00023235"/>
    </source>
</evidence>
<reference evidence="14 15" key="1">
    <citation type="submission" date="2011-09" db="EMBL/GenBank/DDBJ databases">
        <authorList>
            <consortium name="US DOE Joint Genome Institute (JGI-PGF)"/>
            <person name="Lucas S."/>
            <person name="Han J."/>
            <person name="Lapidus A."/>
            <person name="Cheng J.-F."/>
            <person name="Goodwin L."/>
            <person name="Pitluck S."/>
            <person name="Peters L."/>
            <person name="Land M.L."/>
            <person name="Hauser L."/>
            <person name="Brambilla E."/>
            <person name="Klenk H.-P."/>
            <person name="Woyke T.J."/>
        </authorList>
    </citation>
    <scope>NUCLEOTIDE SEQUENCE [LARGE SCALE GENOMIC DNA]</scope>
    <source>
        <strain evidence="14 15">K62</strain>
        <plasmid evidence="14 15">pSACGL01</plasmid>
    </source>
</reference>
<keyword evidence="6 12" id="KW-0347">Helicase</keyword>
<dbReference type="NCBIfam" id="TIGR00665">
    <property type="entry name" value="DnaB"/>
    <property type="match status" value="1"/>
</dbReference>
<evidence type="ECO:0000256" key="2">
    <source>
        <dbReference type="ARBA" id="ARBA00022515"/>
    </source>
</evidence>
<dbReference type="InterPro" id="IPR003593">
    <property type="entry name" value="AAA+_ATPase"/>
</dbReference>
<reference evidence="15" key="2">
    <citation type="submission" date="2012-01" db="EMBL/GenBank/DDBJ databases">
        <title>Noncontiguous Finished sequence of chromosome of Saccharomonospora glauca K62.</title>
        <authorList>
            <consortium name="US DOE Joint Genome Institute"/>
            <person name="Lucas S."/>
            <person name="Han J."/>
            <person name="Lapidus A."/>
            <person name="Cheng J.-F."/>
            <person name="Goodwin L."/>
            <person name="Pitluck S."/>
            <person name="Peters L."/>
            <person name="Mikhailova N."/>
            <person name="Held B."/>
            <person name="Detter J.C."/>
            <person name="Han C."/>
            <person name="Tapia R."/>
            <person name="Land M."/>
            <person name="Hauser L."/>
            <person name="Kyrpides N."/>
            <person name="Ivanova N."/>
            <person name="Pagani I."/>
            <person name="Brambilla E.-M."/>
            <person name="Klenk H.-P."/>
            <person name="Woyke T."/>
        </authorList>
    </citation>
    <scope>NUCLEOTIDE SEQUENCE [LARGE SCALE GENOMIC DNA]</scope>
    <source>
        <strain evidence="15">K62</strain>
        <plasmid evidence="15">pSACGL01</plasmid>
    </source>
</reference>
<dbReference type="SUPFAM" id="SSF48024">
    <property type="entry name" value="N-terminal domain of DnaB helicase"/>
    <property type="match status" value="1"/>
</dbReference>
<dbReference type="Pfam" id="PF00772">
    <property type="entry name" value="DnaB"/>
    <property type="match status" value="1"/>
</dbReference>
<dbReference type="GO" id="GO:0016887">
    <property type="term" value="F:ATP hydrolysis activity"/>
    <property type="evidence" value="ECO:0007669"/>
    <property type="project" value="RHEA"/>
</dbReference>
<dbReference type="eggNOG" id="COG0305">
    <property type="taxonomic scope" value="Bacteria"/>
</dbReference>
<protein>
    <recommendedName>
        <fullName evidence="11 12">Replicative DNA helicase</fullName>
        <ecNumber evidence="11 12">5.6.2.3</ecNumber>
    </recommendedName>
</protein>
<evidence type="ECO:0000256" key="4">
    <source>
        <dbReference type="ARBA" id="ARBA00022741"/>
    </source>
</evidence>
<dbReference type="InterPro" id="IPR007693">
    <property type="entry name" value="DNA_helicase_DnaB-like_N"/>
</dbReference>
<dbReference type="FunFam" id="1.10.860.10:FF:000001">
    <property type="entry name" value="Replicative DNA helicase"/>
    <property type="match status" value="1"/>
</dbReference>
<evidence type="ECO:0000256" key="12">
    <source>
        <dbReference type="RuleBase" id="RU362085"/>
    </source>
</evidence>
<dbReference type="GO" id="GO:0006269">
    <property type="term" value="P:DNA replication, synthesis of primer"/>
    <property type="evidence" value="ECO:0007669"/>
    <property type="project" value="UniProtKB-UniRule"/>
</dbReference>
<keyword evidence="3 12" id="KW-0235">DNA replication</keyword>
<sequence length="451" mass="49636">MSSPMMDRTDVHDQIIYSEDAERSVLGGMMLSETAIADVVEVVRVEDFYRPQHQAIFAAIVGLYHRNCPIDAVAVGDELTRRGEFTRVGGGPYLHTLIAAVPTAANVSYYARIVQEKAAQRRLIEAGHRIVQYGQNASGEEIATALARAQEELDQAANVKTANSEIVRAGDLIDEMYAEIEKFQSGSQETGIGTGIMDLDTVLHGLRPGQMITIAARPGVGKSVLGVQLARQCAIEQGKPAVIFSLEMSRMEIMIRMAAAESGVRLDAIHSEHGLSDHDWARLARGMSRVKEAPLFIDDEATATVTEIRAKAKRLHKRHDLGLIVVDYLQLMGSGKRVESRQQEVSEFSRQLKLLAKELDVPVVAISQLNRGPEQRQDKRPMLADLRESGSIEQDSDVVILIHRPDANGAQDEPRAGEADLIVAKNRGGQTATVTVAHQMHWSRFKDLARE</sequence>
<evidence type="ECO:0000256" key="3">
    <source>
        <dbReference type="ARBA" id="ARBA00022705"/>
    </source>
</evidence>
<dbReference type="Pfam" id="PF03796">
    <property type="entry name" value="DnaB_C"/>
    <property type="match status" value="1"/>
</dbReference>
<dbReference type="InterPro" id="IPR016136">
    <property type="entry name" value="DNA_helicase_N/primase_C"/>
</dbReference>
<keyword evidence="7 12" id="KW-0067">ATP-binding</keyword>
<geneLocation type="plasmid" evidence="14 15">
    <name>pSACGL01</name>
</geneLocation>
<organism evidence="14 15">
    <name type="scientific">Saccharomonospora glauca K62</name>
    <dbReference type="NCBI Taxonomy" id="928724"/>
    <lineage>
        <taxon>Bacteria</taxon>
        <taxon>Bacillati</taxon>
        <taxon>Actinomycetota</taxon>
        <taxon>Actinomycetes</taxon>
        <taxon>Pseudonocardiales</taxon>
        <taxon>Pseudonocardiaceae</taxon>
        <taxon>Saccharomonospora</taxon>
    </lineage>
</organism>
<comment type="catalytic activity">
    <reaction evidence="10 12">
        <text>ATP + H2O = ADP + phosphate + H(+)</text>
        <dbReference type="Rhea" id="RHEA:13065"/>
        <dbReference type="ChEBI" id="CHEBI:15377"/>
        <dbReference type="ChEBI" id="CHEBI:15378"/>
        <dbReference type="ChEBI" id="CHEBI:30616"/>
        <dbReference type="ChEBI" id="CHEBI:43474"/>
        <dbReference type="ChEBI" id="CHEBI:456216"/>
        <dbReference type="EC" id="5.6.2.3"/>
    </reaction>
</comment>
<keyword evidence="15" id="KW-1185">Reference proteome</keyword>
<dbReference type="FunFam" id="3.40.50.300:FF:000351">
    <property type="entry name" value="Replicative DNA helicase"/>
    <property type="match status" value="1"/>
</dbReference>
<dbReference type="InterPro" id="IPR027417">
    <property type="entry name" value="P-loop_NTPase"/>
</dbReference>
<dbReference type="PROSITE" id="PS51199">
    <property type="entry name" value="SF4_HELICASE"/>
    <property type="match status" value="1"/>
</dbReference>
<dbReference type="PANTHER" id="PTHR30153:SF2">
    <property type="entry name" value="REPLICATIVE DNA HELICASE"/>
    <property type="match status" value="1"/>
</dbReference>
<dbReference type="GO" id="GO:1990077">
    <property type="term" value="C:primosome complex"/>
    <property type="evidence" value="ECO:0007669"/>
    <property type="project" value="UniProtKB-UniRule"/>
</dbReference>
<evidence type="ECO:0000256" key="10">
    <source>
        <dbReference type="ARBA" id="ARBA00048954"/>
    </source>
</evidence>
<feature type="domain" description="SF4 helicase" evidence="13">
    <location>
        <begin position="185"/>
        <end position="451"/>
    </location>
</feature>
<evidence type="ECO:0000256" key="7">
    <source>
        <dbReference type="ARBA" id="ARBA00022840"/>
    </source>
</evidence>
<comment type="function">
    <text evidence="12">The main replicative DNA helicase, it participates in initiation and elongation during chromosome replication. Travels ahead of the DNA replisome, separating dsDNA into templates for DNA synthesis. A processive ATP-dependent 5'-3' DNA helicase it has DNA-dependent ATPase activity.</text>
</comment>
<evidence type="ECO:0000256" key="5">
    <source>
        <dbReference type="ARBA" id="ARBA00022801"/>
    </source>
</evidence>
<keyword evidence="2 12" id="KW-0639">Primosome</keyword>
<dbReference type="Proteomes" id="UP000005087">
    <property type="component" value="Plasmid pSACGL01"/>
</dbReference>
<dbReference type="CDD" id="cd00984">
    <property type="entry name" value="DnaB_C"/>
    <property type="match status" value="1"/>
</dbReference>
<dbReference type="Gene3D" id="1.10.860.10">
    <property type="entry name" value="DNAb Helicase, Chain A"/>
    <property type="match status" value="1"/>
</dbReference>
<dbReference type="HOGENOM" id="CLU_005373_0_0_11"/>
<keyword evidence="8 12" id="KW-0238">DNA-binding</keyword>
<dbReference type="EMBL" id="CM001485">
    <property type="protein sequence ID" value="EIF01230.1"/>
    <property type="molecule type" value="Genomic_DNA"/>
</dbReference>